<comment type="caution">
    <text evidence="2">The sequence shown here is derived from an EMBL/GenBank/DDBJ whole genome shotgun (WGS) entry which is preliminary data.</text>
</comment>
<evidence type="ECO:0008006" key="4">
    <source>
        <dbReference type="Google" id="ProtNLM"/>
    </source>
</evidence>
<organism evidence="2 3">
    <name type="scientific">Nocardia terpenica</name>
    <dbReference type="NCBI Taxonomy" id="455432"/>
    <lineage>
        <taxon>Bacteria</taxon>
        <taxon>Bacillati</taxon>
        <taxon>Actinomycetota</taxon>
        <taxon>Actinomycetes</taxon>
        <taxon>Mycobacteriales</taxon>
        <taxon>Nocardiaceae</taxon>
        <taxon>Nocardia</taxon>
    </lineage>
</organism>
<evidence type="ECO:0000256" key="1">
    <source>
        <dbReference type="SAM" id="MobiDB-lite"/>
    </source>
</evidence>
<dbReference type="STRING" id="455432.AWN90_20545"/>
<dbReference type="Proteomes" id="UP000076512">
    <property type="component" value="Unassembled WGS sequence"/>
</dbReference>
<keyword evidence="3" id="KW-1185">Reference proteome</keyword>
<evidence type="ECO:0000313" key="2">
    <source>
        <dbReference type="EMBL" id="KZM75729.1"/>
    </source>
</evidence>
<name>A0A161WFL0_9NOCA</name>
<dbReference type="AlphaFoldDB" id="A0A161WFL0"/>
<sequence length="235" mass="25507">MTNEHDYLRKARTLFEMAESVAGTPAADTYNERAMALCAKFGIDQAEARRRADAPEQAPIVSEVIRLQGKYIPLQADLLHAIGTALHCATIYSAFGKCVMVYGTADHILRVQLLFGSLTTQMLIGAANSVPEPPFDHHQVRAYRRSWIIGFIRTIQARLTQVEEAAVAGSPGTSLMLRDDGDRATETLRRENKGSIVSSKTVGARDGRGEHHGAQAGARADIGNTAVRGRPALGR</sequence>
<proteinExistence type="predicted"/>
<gene>
    <name evidence="2" type="ORF">AWN90_20545</name>
</gene>
<dbReference type="EMBL" id="LWGR01000003">
    <property type="protein sequence ID" value="KZM75729.1"/>
    <property type="molecule type" value="Genomic_DNA"/>
</dbReference>
<protein>
    <recommendedName>
        <fullName evidence="4">DUF2786 domain-containing protein</fullName>
    </recommendedName>
</protein>
<accession>A0A161WFL0</accession>
<feature type="compositionally biased region" description="Basic and acidic residues" evidence="1">
    <location>
        <begin position="203"/>
        <end position="213"/>
    </location>
</feature>
<feature type="region of interest" description="Disordered" evidence="1">
    <location>
        <begin position="191"/>
        <end position="235"/>
    </location>
</feature>
<reference evidence="2 3" key="1">
    <citation type="submission" date="2016-04" db="EMBL/GenBank/DDBJ databases">
        <authorList>
            <person name="Evans L.H."/>
            <person name="Alamgir A."/>
            <person name="Owens N."/>
            <person name="Weber N.D."/>
            <person name="Virtaneva K."/>
            <person name="Barbian K."/>
            <person name="Babar A."/>
            <person name="Rosenke K."/>
        </authorList>
    </citation>
    <scope>NUCLEOTIDE SEQUENCE [LARGE SCALE GENOMIC DNA]</scope>
    <source>
        <strain evidence="2 3">IFM 0406</strain>
    </source>
</reference>
<evidence type="ECO:0000313" key="3">
    <source>
        <dbReference type="Proteomes" id="UP000076512"/>
    </source>
</evidence>